<dbReference type="Gene3D" id="1.10.1240.10">
    <property type="entry name" value="Methionine synthase domain"/>
    <property type="match status" value="1"/>
</dbReference>
<dbReference type="EMBL" id="JAFBED010000013">
    <property type="protein sequence ID" value="MBM7622089.1"/>
    <property type="molecule type" value="Genomic_DNA"/>
</dbReference>
<feature type="domain" description="B12-binding" evidence="1">
    <location>
        <begin position="97"/>
        <end position="224"/>
    </location>
</feature>
<evidence type="ECO:0000313" key="3">
    <source>
        <dbReference type="Proteomes" id="UP000737402"/>
    </source>
</evidence>
<dbReference type="Pfam" id="PF02607">
    <property type="entry name" value="B12-binding_2"/>
    <property type="match status" value="1"/>
</dbReference>
<dbReference type="InterPro" id="IPR036594">
    <property type="entry name" value="Meth_synthase_dom"/>
</dbReference>
<evidence type="ECO:0000259" key="1">
    <source>
        <dbReference type="PROSITE" id="PS51332"/>
    </source>
</evidence>
<name>A0ABS2P5E7_9BACI</name>
<dbReference type="InterPro" id="IPR036724">
    <property type="entry name" value="Cobalamin-bd_sf"/>
</dbReference>
<reference evidence="2 3" key="1">
    <citation type="submission" date="2021-01" db="EMBL/GenBank/DDBJ databases">
        <title>Genomic Encyclopedia of Type Strains, Phase IV (KMG-IV): sequencing the most valuable type-strain genomes for metagenomic binning, comparative biology and taxonomic classification.</title>
        <authorList>
            <person name="Goeker M."/>
        </authorList>
    </citation>
    <scope>NUCLEOTIDE SEQUENCE [LARGE SCALE GENOMIC DNA]</scope>
    <source>
        <strain evidence="2 3">DSM 25879</strain>
    </source>
</reference>
<dbReference type="SUPFAM" id="SSF52242">
    <property type="entry name" value="Cobalamin (vitamin B12)-binding domain"/>
    <property type="match status" value="1"/>
</dbReference>
<accession>A0ABS2P5E7</accession>
<protein>
    <submittedName>
        <fullName evidence="2">Methanogenic corrinoid protein MtbC1</fullName>
    </submittedName>
</protein>
<dbReference type="PROSITE" id="PS51332">
    <property type="entry name" value="B12_BINDING"/>
    <property type="match status" value="1"/>
</dbReference>
<keyword evidence="3" id="KW-1185">Reference proteome</keyword>
<organism evidence="2 3">
    <name type="scientific">Sutcliffiella tianshenii</name>
    <dbReference type="NCBI Taxonomy" id="1463404"/>
    <lineage>
        <taxon>Bacteria</taxon>
        <taxon>Bacillati</taxon>
        <taxon>Bacillota</taxon>
        <taxon>Bacilli</taxon>
        <taxon>Bacillales</taxon>
        <taxon>Bacillaceae</taxon>
        <taxon>Sutcliffiella</taxon>
    </lineage>
</organism>
<dbReference type="Gene3D" id="3.40.50.280">
    <property type="entry name" value="Cobalamin-binding domain"/>
    <property type="match status" value="1"/>
</dbReference>
<gene>
    <name evidence="2" type="ORF">JOC95_003999</name>
</gene>
<proteinExistence type="predicted"/>
<dbReference type="InterPro" id="IPR003759">
    <property type="entry name" value="Cbl-bd_cap"/>
</dbReference>
<dbReference type="Proteomes" id="UP000737402">
    <property type="component" value="Unassembled WGS sequence"/>
</dbReference>
<dbReference type="InterPro" id="IPR006158">
    <property type="entry name" value="Cobalamin-bd"/>
</dbReference>
<evidence type="ECO:0000313" key="2">
    <source>
        <dbReference type="EMBL" id="MBM7622089.1"/>
    </source>
</evidence>
<sequence>MHEVAKKLSAHFLEKNVIQGWASITELLDQGYNSSYIYDFLFRDAMYHIGELWEKNEITVADEHLATGVSDLLLSKYHLEKKERNISDKGILPITNTGRAMFFCVEGEDHYLGLKMASSLFEEFGWDVYDLGSNLPLEYAEYSIKKWQPEVICISITIRHLLPKLKDTIKRLAAIHPEATIIVGSRLHDEAAFRSCCTEETIIAKDAAFLYQWLNQYQNEASFVKKGVLS</sequence>
<dbReference type="RefSeq" id="WP_204419356.1">
    <property type="nucleotide sequence ID" value="NZ_JAFBED010000013.1"/>
</dbReference>
<dbReference type="Pfam" id="PF02310">
    <property type="entry name" value="B12-binding"/>
    <property type="match status" value="1"/>
</dbReference>
<comment type="caution">
    <text evidence="2">The sequence shown here is derived from an EMBL/GenBank/DDBJ whole genome shotgun (WGS) entry which is preliminary data.</text>
</comment>